<evidence type="ECO:0000313" key="1">
    <source>
        <dbReference type="EMBL" id="ACQ91643.1"/>
    </source>
</evidence>
<dbReference type="OrthoDB" id="9804993at2"/>
<evidence type="ECO:0008006" key="3">
    <source>
        <dbReference type="Google" id="ProtNLM"/>
    </source>
</evidence>
<dbReference type="InterPro" id="IPR010662">
    <property type="entry name" value="RBBP9/YdeN"/>
</dbReference>
<reference evidence="1 2" key="2">
    <citation type="journal article" date="2011" name="Stand. Genomic Sci.">
        <title>Complete genome sequence of Tolumonas auensis type strain (TA 4).</title>
        <authorList>
            <person name="Chertkov O."/>
            <person name="Copeland A."/>
            <person name="Lucas S."/>
            <person name="Lapidus A."/>
            <person name="Berry K.W."/>
            <person name="Detter J.C."/>
            <person name="Del Rio T.G."/>
            <person name="Hammon N."/>
            <person name="Dalin E."/>
            <person name="Tice H."/>
            <person name="Pitluck S."/>
            <person name="Richardson P."/>
            <person name="Bruce D."/>
            <person name="Goodwin L."/>
            <person name="Han C."/>
            <person name="Tapia R."/>
            <person name="Saunders E."/>
            <person name="Schmutz J."/>
            <person name="Brettin T."/>
            <person name="Larimer F."/>
            <person name="Land M."/>
            <person name="Hauser L."/>
            <person name="Spring S."/>
            <person name="Rohde M."/>
            <person name="Kyrpides N.C."/>
            <person name="Ivanova N."/>
            <person name="Goker M."/>
            <person name="Beller H.R."/>
            <person name="Klenk H.P."/>
            <person name="Woyke T."/>
        </authorList>
    </citation>
    <scope>NUCLEOTIDE SEQUENCE [LARGE SCALE GENOMIC DNA]</scope>
    <source>
        <strain evidence="2">DSM 9187 / TA4</strain>
    </source>
</reference>
<name>C4L767_TOLAT</name>
<proteinExistence type="predicted"/>
<dbReference type="Gene3D" id="3.40.50.1820">
    <property type="entry name" value="alpha/beta hydrolase"/>
    <property type="match status" value="1"/>
</dbReference>
<keyword evidence="2" id="KW-1185">Reference proteome</keyword>
<dbReference type="InterPro" id="IPR029058">
    <property type="entry name" value="AB_hydrolase_fold"/>
</dbReference>
<reference evidence="2" key="1">
    <citation type="submission" date="2009-05" db="EMBL/GenBank/DDBJ databases">
        <title>Complete sequence of Tolumonas auensis DSM 9187.</title>
        <authorList>
            <consortium name="US DOE Joint Genome Institute"/>
            <person name="Lucas S."/>
            <person name="Copeland A."/>
            <person name="Lapidus A."/>
            <person name="Glavina del Rio T."/>
            <person name="Tice H."/>
            <person name="Bruce D."/>
            <person name="Goodwin L."/>
            <person name="Pitluck S."/>
            <person name="Chertkov O."/>
            <person name="Brettin T."/>
            <person name="Detter J.C."/>
            <person name="Han C."/>
            <person name="Larimer F."/>
            <person name="Land M."/>
            <person name="Hauser L."/>
            <person name="Kyrpides N."/>
            <person name="Mikhailova N."/>
            <person name="Spring S."/>
            <person name="Beller H."/>
        </authorList>
    </citation>
    <scope>NUCLEOTIDE SEQUENCE [LARGE SCALE GENOMIC DNA]</scope>
    <source>
        <strain evidence="2">DSM 9187 / TA4</strain>
    </source>
</reference>
<dbReference type="SUPFAM" id="SSF53474">
    <property type="entry name" value="alpha/beta-Hydrolases"/>
    <property type="match status" value="1"/>
</dbReference>
<dbReference type="Pfam" id="PF06821">
    <property type="entry name" value="Ser_hydrolase"/>
    <property type="match status" value="1"/>
</dbReference>
<dbReference type="HOGENOM" id="CLU_088863_0_1_6"/>
<dbReference type="EMBL" id="CP001616">
    <property type="protein sequence ID" value="ACQ91643.1"/>
    <property type="molecule type" value="Genomic_DNA"/>
</dbReference>
<dbReference type="GO" id="GO:0016787">
    <property type="term" value="F:hydrolase activity"/>
    <property type="evidence" value="ECO:0007669"/>
    <property type="project" value="InterPro"/>
</dbReference>
<gene>
    <name evidence="1" type="ordered locus">Tola_0013</name>
</gene>
<dbReference type="KEGG" id="tau:Tola_0013"/>
<dbReference type="STRING" id="595494.Tola_0013"/>
<dbReference type="AlphaFoldDB" id="C4L767"/>
<dbReference type="eggNOG" id="COG3545">
    <property type="taxonomic scope" value="Bacteria"/>
</dbReference>
<dbReference type="RefSeq" id="WP_012728243.1">
    <property type="nucleotide sequence ID" value="NC_012691.1"/>
</dbReference>
<protein>
    <recommendedName>
        <fullName evidence="3">Alpha/beta hydrolase</fullName>
    </recommendedName>
</protein>
<dbReference type="Proteomes" id="UP000009073">
    <property type="component" value="Chromosome"/>
</dbReference>
<evidence type="ECO:0000313" key="2">
    <source>
        <dbReference type="Proteomes" id="UP000009073"/>
    </source>
</evidence>
<sequence length="175" mass="19845">MNNILLVPGLYDSGPQHWQTLWHQQNPHWLRVEQSDWTTPDLLRWAAPVIRLLENSQEPLTLVAHSFGCLASLYAARQLPEKVSSLFLVAPADPDLLGVQEALINHPAPVAGRIIASSNDPWMPLDRVCFWSQRWRLPLSLLGPLRHINAESGHGTWPEGLELLHWHCQQLSKEA</sequence>
<organism evidence="1 2">
    <name type="scientific">Tolumonas auensis (strain DSM 9187 / NBRC 110442 / TA 4)</name>
    <dbReference type="NCBI Taxonomy" id="595494"/>
    <lineage>
        <taxon>Bacteria</taxon>
        <taxon>Pseudomonadati</taxon>
        <taxon>Pseudomonadota</taxon>
        <taxon>Gammaproteobacteria</taxon>
        <taxon>Aeromonadales</taxon>
        <taxon>Aeromonadaceae</taxon>
        <taxon>Tolumonas</taxon>
    </lineage>
</organism>
<accession>C4L767</accession>